<dbReference type="EMBL" id="JAAGLU010000065">
    <property type="protein sequence ID" value="NEC92303.1"/>
    <property type="molecule type" value="Genomic_DNA"/>
</dbReference>
<accession>A0A6B3C694</accession>
<sequence length="120" mass="13322">MPGSANFDHTLPSPCGTAVFVLNSKRWHARLPTHLRDGRVHFGDEDRHGQIDAVARSTARLQDALAMPDVVVWPLLVVHGSPVAGGVLDARSPRWAGPVYVLRLALKLIVKWLKMSMVRW</sequence>
<proteinExistence type="predicted"/>
<name>A0A6B3C694_9ACTN</name>
<evidence type="ECO:0008006" key="2">
    <source>
        <dbReference type="Google" id="ProtNLM"/>
    </source>
</evidence>
<comment type="caution">
    <text evidence="1">The sequence shown here is derived from an EMBL/GenBank/DDBJ whole genome shotgun (WGS) entry which is preliminary data.</text>
</comment>
<dbReference type="AlphaFoldDB" id="A0A6B3C694"/>
<organism evidence="1">
    <name type="scientific">Streptomyces sp. SID12501</name>
    <dbReference type="NCBI Taxonomy" id="2706042"/>
    <lineage>
        <taxon>Bacteria</taxon>
        <taxon>Bacillati</taxon>
        <taxon>Actinomycetota</taxon>
        <taxon>Actinomycetes</taxon>
        <taxon>Kitasatosporales</taxon>
        <taxon>Streptomycetaceae</taxon>
        <taxon>Streptomyces</taxon>
    </lineage>
</organism>
<evidence type="ECO:0000313" key="1">
    <source>
        <dbReference type="EMBL" id="NEC92303.1"/>
    </source>
</evidence>
<protein>
    <recommendedName>
        <fullName evidence="2">NERD domain-containing protein</fullName>
    </recommendedName>
</protein>
<reference evidence="1" key="1">
    <citation type="submission" date="2020-01" db="EMBL/GenBank/DDBJ databases">
        <title>Insect and environment-associated Actinomycetes.</title>
        <authorList>
            <person name="Currrie C."/>
            <person name="Chevrette M."/>
            <person name="Carlson C."/>
            <person name="Stubbendieck R."/>
            <person name="Wendt-Pienkowski E."/>
        </authorList>
    </citation>
    <scope>NUCLEOTIDE SEQUENCE</scope>
    <source>
        <strain evidence="1">SID12501</strain>
    </source>
</reference>
<gene>
    <name evidence="1" type="ORF">G3I71_42560</name>
</gene>
<dbReference type="RefSeq" id="WP_164323833.1">
    <property type="nucleotide sequence ID" value="NZ_JAAGLU010000065.1"/>
</dbReference>